<gene>
    <name evidence="1" type="ORF">B0H17DRAFT_1131441</name>
</gene>
<name>A0AAD7GKN1_MYCRO</name>
<dbReference type="AlphaFoldDB" id="A0AAD7GKN1"/>
<dbReference type="EMBL" id="JARKIE010000038">
    <property type="protein sequence ID" value="KAJ7695388.1"/>
    <property type="molecule type" value="Genomic_DNA"/>
</dbReference>
<protein>
    <submittedName>
        <fullName evidence="1">Uncharacterized protein</fullName>
    </submittedName>
</protein>
<keyword evidence="2" id="KW-1185">Reference proteome</keyword>
<evidence type="ECO:0000313" key="2">
    <source>
        <dbReference type="Proteomes" id="UP001221757"/>
    </source>
</evidence>
<proteinExistence type="predicted"/>
<sequence>MWPENPRAVQAKLESQQGAIKPIISNGSTIVPSPGRTVFARMLLILGIPDLLAQALELDSQAPSHKTEEAFDPRPHRMCFAQVAWILPAPPMERIAFLILASQREAAPAVGHLGDRSLVPWLAYPRTDRRFVDSNSKGLGVGRILRTRFASAAKKQPAAP</sequence>
<evidence type="ECO:0000313" key="1">
    <source>
        <dbReference type="EMBL" id="KAJ7695388.1"/>
    </source>
</evidence>
<accession>A0AAD7GKN1</accession>
<reference evidence="1" key="1">
    <citation type="submission" date="2023-03" db="EMBL/GenBank/DDBJ databases">
        <title>Massive genome expansion in bonnet fungi (Mycena s.s.) driven by repeated elements and novel gene families across ecological guilds.</title>
        <authorList>
            <consortium name="Lawrence Berkeley National Laboratory"/>
            <person name="Harder C.B."/>
            <person name="Miyauchi S."/>
            <person name="Viragh M."/>
            <person name="Kuo A."/>
            <person name="Thoen E."/>
            <person name="Andreopoulos B."/>
            <person name="Lu D."/>
            <person name="Skrede I."/>
            <person name="Drula E."/>
            <person name="Henrissat B."/>
            <person name="Morin E."/>
            <person name="Kohler A."/>
            <person name="Barry K."/>
            <person name="LaButti K."/>
            <person name="Morin E."/>
            <person name="Salamov A."/>
            <person name="Lipzen A."/>
            <person name="Mereny Z."/>
            <person name="Hegedus B."/>
            <person name="Baldrian P."/>
            <person name="Stursova M."/>
            <person name="Weitz H."/>
            <person name="Taylor A."/>
            <person name="Grigoriev I.V."/>
            <person name="Nagy L.G."/>
            <person name="Martin F."/>
            <person name="Kauserud H."/>
        </authorList>
    </citation>
    <scope>NUCLEOTIDE SEQUENCE</scope>
    <source>
        <strain evidence="1">CBHHK067</strain>
    </source>
</reference>
<dbReference type="Proteomes" id="UP001221757">
    <property type="component" value="Unassembled WGS sequence"/>
</dbReference>
<comment type="caution">
    <text evidence="1">The sequence shown here is derived from an EMBL/GenBank/DDBJ whole genome shotgun (WGS) entry which is preliminary data.</text>
</comment>
<organism evidence="1 2">
    <name type="scientific">Mycena rosella</name>
    <name type="common">Pink bonnet</name>
    <name type="synonym">Agaricus rosellus</name>
    <dbReference type="NCBI Taxonomy" id="1033263"/>
    <lineage>
        <taxon>Eukaryota</taxon>
        <taxon>Fungi</taxon>
        <taxon>Dikarya</taxon>
        <taxon>Basidiomycota</taxon>
        <taxon>Agaricomycotina</taxon>
        <taxon>Agaricomycetes</taxon>
        <taxon>Agaricomycetidae</taxon>
        <taxon>Agaricales</taxon>
        <taxon>Marasmiineae</taxon>
        <taxon>Mycenaceae</taxon>
        <taxon>Mycena</taxon>
    </lineage>
</organism>